<dbReference type="GeneID" id="111819500"/>
<keyword evidence="4" id="KW-1185">Reference proteome</keyword>
<evidence type="ECO:0000256" key="1">
    <source>
        <dbReference type="ARBA" id="ARBA00006538"/>
    </source>
</evidence>
<dbReference type="KEGG" id="tmu:111819500"/>
<organism evidence="4 5">
    <name type="scientific">Trichechus manatus latirostris</name>
    <name type="common">Florida manatee</name>
    <dbReference type="NCBI Taxonomy" id="127582"/>
    <lineage>
        <taxon>Eukaryota</taxon>
        <taxon>Metazoa</taxon>
        <taxon>Chordata</taxon>
        <taxon>Craniata</taxon>
        <taxon>Vertebrata</taxon>
        <taxon>Euteleostomi</taxon>
        <taxon>Mammalia</taxon>
        <taxon>Eutheria</taxon>
        <taxon>Afrotheria</taxon>
        <taxon>Sirenia</taxon>
        <taxon>Trichechidae</taxon>
        <taxon>Trichechus</taxon>
    </lineage>
</organism>
<dbReference type="InterPro" id="IPR006862">
    <property type="entry name" value="Thio_Ohase/aa_AcTrfase"/>
</dbReference>
<dbReference type="InterPro" id="IPR014940">
    <property type="entry name" value="BAAT_C"/>
</dbReference>
<dbReference type="Gene3D" id="2.60.40.2240">
    <property type="entry name" value="Acyl-CoA thioester hydrolase/BAAT N-terminal domain"/>
    <property type="match status" value="1"/>
</dbReference>
<dbReference type="GO" id="GO:0047617">
    <property type="term" value="F:fatty acyl-CoA hydrolase activity"/>
    <property type="evidence" value="ECO:0007669"/>
    <property type="project" value="TreeGrafter"/>
</dbReference>
<feature type="domain" description="BAAT/Acyl-CoA thioester hydrolase C-terminal" evidence="3">
    <location>
        <begin position="266"/>
        <end position="358"/>
    </location>
</feature>
<dbReference type="Gene3D" id="3.40.50.1820">
    <property type="entry name" value="alpha/beta hydrolase"/>
    <property type="match status" value="1"/>
</dbReference>
<name>A0A2Y9QRM9_TRIMA</name>
<dbReference type="AlphaFoldDB" id="A0A2Y9QRM9"/>
<evidence type="ECO:0000313" key="5">
    <source>
        <dbReference type="RefSeq" id="XP_023581888.1"/>
    </source>
</evidence>
<feature type="domain" description="Acyl-CoA thioester hydrolase/bile acid-CoA amino acid N-acetyltransferase" evidence="2">
    <location>
        <begin position="25"/>
        <end position="151"/>
    </location>
</feature>
<evidence type="ECO:0000259" key="2">
    <source>
        <dbReference type="Pfam" id="PF04775"/>
    </source>
</evidence>
<gene>
    <name evidence="5" type="primary">LOC111819500</name>
</gene>
<dbReference type="GO" id="GO:0006637">
    <property type="term" value="P:acyl-CoA metabolic process"/>
    <property type="evidence" value="ECO:0007669"/>
    <property type="project" value="InterPro"/>
</dbReference>
<dbReference type="Pfam" id="PF08840">
    <property type="entry name" value="BAAT_C"/>
    <property type="match status" value="2"/>
</dbReference>
<accession>A0A2Y9QRM9</accession>
<dbReference type="InterPro" id="IPR016662">
    <property type="entry name" value="Acyl-CoA_thioEstase_long-chain"/>
</dbReference>
<dbReference type="PIRSF" id="PIRSF016521">
    <property type="entry name" value="Acyl-CoA_hydro"/>
    <property type="match status" value="1"/>
</dbReference>
<dbReference type="PANTHER" id="PTHR10824:SF39">
    <property type="entry name" value="DYNEIN AXONEMAL LIGHT CHAIN 1"/>
    <property type="match status" value="1"/>
</dbReference>
<dbReference type="RefSeq" id="XP_023581888.1">
    <property type="nucleotide sequence ID" value="XM_023726120.1"/>
</dbReference>
<evidence type="ECO:0000259" key="3">
    <source>
        <dbReference type="Pfam" id="PF08840"/>
    </source>
</evidence>
<dbReference type="Pfam" id="PF04775">
    <property type="entry name" value="Bile_Hydr_Trans"/>
    <property type="match status" value="1"/>
</dbReference>
<sequence>MSTSSLFSHKAASLTVTPQTELAGELLDIKVEGLGPGEPMTLRASAVIYRGRLFHSLAHYKADSCGGLDLARDRALGGDFTGVELMELLCSLTPVGLEDPCLRQMPRGVMKKPLRVEVTVHRTSRQPAVPLGPALASAQVQRWFSTPELLRACQDFATLALPFFGYKDLPPIMKDLELDYIIPLRRQLNLCSHSKVSGIAEGNGLQTNSLGREQNKVVKGPNTGVTGSGKGAELAFSMASFLANGASVVSINGYVSNTATAIRCAYQESHVPLEKANTHFLFIIGEDDRHWKSSVYADIAVKHLTEHGKTNFTFLSYPNASHKIDPPYSPFFSVALDPVLHVPILGGGQFKDHAIAQIVLEEDLAVFALASRVKANKLDSYI</sequence>
<dbReference type="GO" id="GO:0006631">
    <property type="term" value="P:fatty acid metabolic process"/>
    <property type="evidence" value="ECO:0007669"/>
    <property type="project" value="TreeGrafter"/>
</dbReference>
<dbReference type="Proteomes" id="UP000248480">
    <property type="component" value="Unplaced"/>
</dbReference>
<comment type="similarity">
    <text evidence="1">Belongs to the C/M/P thioester hydrolase family.</text>
</comment>
<dbReference type="SUPFAM" id="SSF53474">
    <property type="entry name" value="alpha/beta-Hydrolases"/>
    <property type="match status" value="1"/>
</dbReference>
<dbReference type="InterPro" id="IPR042490">
    <property type="entry name" value="Thio_Ohase/BAAT_N"/>
</dbReference>
<dbReference type="InParanoid" id="A0A2Y9QRM9"/>
<reference evidence="5" key="1">
    <citation type="submission" date="2025-08" db="UniProtKB">
        <authorList>
            <consortium name="RefSeq"/>
        </authorList>
    </citation>
    <scope>IDENTIFICATION</scope>
</reference>
<evidence type="ECO:0000313" key="4">
    <source>
        <dbReference type="Proteomes" id="UP000248480"/>
    </source>
</evidence>
<dbReference type="STRING" id="127582.A0A2Y9QRM9"/>
<dbReference type="PANTHER" id="PTHR10824">
    <property type="entry name" value="ACYL-COENZYME A THIOESTERASE-RELATED"/>
    <property type="match status" value="1"/>
</dbReference>
<dbReference type="InterPro" id="IPR029058">
    <property type="entry name" value="AB_hydrolase_fold"/>
</dbReference>
<feature type="domain" description="BAAT/Acyl-CoA thioester hydrolase C-terminal" evidence="3">
    <location>
        <begin position="216"/>
        <end position="262"/>
    </location>
</feature>
<proteinExistence type="inferred from homology"/>
<protein>
    <submittedName>
        <fullName evidence="5">Acyl-coenzyme A thioesterase 1-like</fullName>
    </submittedName>
</protein>